<dbReference type="SUPFAM" id="SSF52540">
    <property type="entry name" value="P-loop containing nucleoside triphosphate hydrolases"/>
    <property type="match status" value="1"/>
</dbReference>
<dbReference type="Proteomes" id="UP000317043">
    <property type="component" value="Unassembled WGS sequence"/>
</dbReference>
<evidence type="ECO:0000313" key="12">
    <source>
        <dbReference type="Proteomes" id="UP000317043"/>
    </source>
</evidence>
<dbReference type="GO" id="GO:0006220">
    <property type="term" value="P:pyrimidine nucleotide metabolic process"/>
    <property type="evidence" value="ECO:0007669"/>
    <property type="project" value="UniProtKB-UniRule"/>
</dbReference>
<dbReference type="InterPro" id="IPR003136">
    <property type="entry name" value="Cytidylate_kin"/>
</dbReference>
<dbReference type="Gene3D" id="3.40.50.300">
    <property type="entry name" value="P-loop containing nucleotide triphosphate hydrolases"/>
    <property type="match status" value="1"/>
</dbReference>
<evidence type="ECO:0000313" key="11">
    <source>
        <dbReference type="EMBL" id="TQL74983.1"/>
    </source>
</evidence>
<name>A0A543AQW8_9ACTN</name>
<comment type="similarity">
    <text evidence="1 8">Belongs to the cytidylate kinase family. Type 1 subfamily.</text>
</comment>
<keyword evidence="12" id="KW-1185">Reference proteome</keyword>
<evidence type="ECO:0000256" key="7">
    <source>
        <dbReference type="ARBA" id="ARBA00048478"/>
    </source>
</evidence>
<comment type="catalytic activity">
    <reaction evidence="7 8">
        <text>CMP + ATP = CDP + ADP</text>
        <dbReference type="Rhea" id="RHEA:11600"/>
        <dbReference type="ChEBI" id="CHEBI:30616"/>
        <dbReference type="ChEBI" id="CHEBI:58069"/>
        <dbReference type="ChEBI" id="CHEBI:60377"/>
        <dbReference type="ChEBI" id="CHEBI:456216"/>
        <dbReference type="EC" id="2.7.4.25"/>
    </reaction>
</comment>
<evidence type="ECO:0000256" key="8">
    <source>
        <dbReference type="HAMAP-Rule" id="MF_00238"/>
    </source>
</evidence>
<accession>A0A543AQW8</accession>
<keyword evidence="3 8" id="KW-0547">Nucleotide-binding</keyword>
<evidence type="ECO:0000259" key="10">
    <source>
        <dbReference type="Pfam" id="PF02224"/>
    </source>
</evidence>
<dbReference type="GO" id="GO:0005737">
    <property type="term" value="C:cytoplasm"/>
    <property type="evidence" value="ECO:0007669"/>
    <property type="project" value="UniProtKB-SubCell"/>
</dbReference>
<protein>
    <recommendedName>
        <fullName evidence="8">Cytidylate kinase</fullName>
        <shortName evidence="8">CK</shortName>
        <ecNumber evidence="8">2.7.4.25</ecNumber>
    </recommendedName>
    <alternativeName>
        <fullName evidence="8">Cytidine monophosphate kinase</fullName>
        <shortName evidence="8">CMP kinase</shortName>
    </alternativeName>
</protein>
<dbReference type="CDD" id="cd02020">
    <property type="entry name" value="CMPK"/>
    <property type="match status" value="1"/>
</dbReference>
<dbReference type="GO" id="GO:0036431">
    <property type="term" value="F:dCMP kinase activity"/>
    <property type="evidence" value="ECO:0007669"/>
    <property type="project" value="InterPro"/>
</dbReference>
<sequence>MPTTTQFDGVIAIDGPSGSGKSSVSRRLATELGAACLDTGAMYRAVTLAVMRSGVSLSDTATIMKVIEGTRFEFGTNPADRYTRIDDVLVDADIRGPEVTGQVSAVSAVPEVRKYLITAQREIIAAAEHGIVVEGRDIGEVVAPDADLKIYLTADPAERARRRSSQDGSDLAATAADIKRRDTADAKTTRPHDAAPGAVVVDTTHLDLDQVLTALHELIAHGGTA</sequence>
<evidence type="ECO:0000256" key="3">
    <source>
        <dbReference type="ARBA" id="ARBA00022741"/>
    </source>
</evidence>
<comment type="subcellular location">
    <subcellularLocation>
        <location evidence="8">Cytoplasm</location>
    </subcellularLocation>
</comment>
<gene>
    <name evidence="8" type="primary">cmk</name>
    <name evidence="11" type="ORF">FB566_0475</name>
</gene>
<dbReference type="InterPro" id="IPR011994">
    <property type="entry name" value="Cytidylate_kinase_dom"/>
</dbReference>
<evidence type="ECO:0000256" key="1">
    <source>
        <dbReference type="ARBA" id="ARBA00009427"/>
    </source>
</evidence>
<dbReference type="RefSeq" id="WP_142034495.1">
    <property type="nucleotide sequence ID" value="NZ_JBHTGS010000002.1"/>
</dbReference>
<feature type="domain" description="Cytidylate kinase" evidence="10">
    <location>
        <begin position="11"/>
        <end position="219"/>
    </location>
</feature>
<reference evidence="11 12" key="1">
    <citation type="submission" date="2019-06" db="EMBL/GenBank/DDBJ databases">
        <title>Sequencing the genomes of 1000 actinobacteria strains.</title>
        <authorList>
            <person name="Klenk H.-P."/>
        </authorList>
    </citation>
    <scope>NUCLEOTIDE SEQUENCE [LARGE SCALE GENOMIC DNA]</scope>
    <source>
        <strain evidence="11 12">DSM 45928</strain>
    </source>
</reference>
<feature type="region of interest" description="Disordered" evidence="9">
    <location>
        <begin position="158"/>
        <end position="196"/>
    </location>
</feature>
<comment type="caution">
    <text evidence="11">The sequence shown here is derived from an EMBL/GenBank/DDBJ whole genome shotgun (WGS) entry which is preliminary data.</text>
</comment>
<dbReference type="EC" id="2.7.4.25" evidence="8"/>
<feature type="region of interest" description="Disordered" evidence="9">
    <location>
        <begin position="1"/>
        <end position="22"/>
    </location>
</feature>
<dbReference type="Pfam" id="PF02224">
    <property type="entry name" value="Cytidylate_kin"/>
    <property type="match status" value="1"/>
</dbReference>
<dbReference type="GO" id="GO:0036430">
    <property type="term" value="F:CMP kinase activity"/>
    <property type="evidence" value="ECO:0007669"/>
    <property type="project" value="RHEA"/>
</dbReference>
<feature type="compositionally biased region" description="Basic and acidic residues" evidence="9">
    <location>
        <begin position="177"/>
        <end position="193"/>
    </location>
</feature>
<evidence type="ECO:0000256" key="4">
    <source>
        <dbReference type="ARBA" id="ARBA00022777"/>
    </source>
</evidence>
<dbReference type="GO" id="GO:0005524">
    <property type="term" value="F:ATP binding"/>
    <property type="evidence" value="ECO:0007669"/>
    <property type="project" value="UniProtKB-UniRule"/>
</dbReference>
<proteinExistence type="inferred from homology"/>
<dbReference type="InParanoid" id="A0A543AQW8"/>
<evidence type="ECO:0000256" key="9">
    <source>
        <dbReference type="SAM" id="MobiDB-lite"/>
    </source>
</evidence>
<dbReference type="AlphaFoldDB" id="A0A543AQW8"/>
<dbReference type="EMBL" id="VFOW01000001">
    <property type="protein sequence ID" value="TQL74983.1"/>
    <property type="molecule type" value="Genomic_DNA"/>
</dbReference>
<evidence type="ECO:0000256" key="2">
    <source>
        <dbReference type="ARBA" id="ARBA00022679"/>
    </source>
</evidence>
<evidence type="ECO:0000256" key="5">
    <source>
        <dbReference type="ARBA" id="ARBA00022840"/>
    </source>
</evidence>
<comment type="catalytic activity">
    <reaction evidence="6 8">
        <text>dCMP + ATP = dCDP + ADP</text>
        <dbReference type="Rhea" id="RHEA:25094"/>
        <dbReference type="ChEBI" id="CHEBI:30616"/>
        <dbReference type="ChEBI" id="CHEBI:57566"/>
        <dbReference type="ChEBI" id="CHEBI:58593"/>
        <dbReference type="ChEBI" id="CHEBI:456216"/>
        <dbReference type="EC" id="2.7.4.25"/>
    </reaction>
</comment>
<dbReference type="OrthoDB" id="9807434at2"/>
<evidence type="ECO:0000256" key="6">
    <source>
        <dbReference type="ARBA" id="ARBA00047615"/>
    </source>
</evidence>
<dbReference type="FunCoup" id="A0A543AQW8">
    <property type="interactions" value="38"/>
</dbReference>
<keyword evidence="4 8" id="KW-0418">Kinase</keyword>
<dbReference type="HAMAP" id="MF_00238">
    <property type="entry name" value="Cytidyl_kinase_type1"/>
    <property type="match status" value="1"/>
</dbReference>
<keyword evidence="2 8" id="KW-0808">Transferase</keyword>
<organism evidence="11 12">
    <name type="scientific">Stackebrandtia endophytica</name>
    <dbReference type="NCBI Taxonomy" id="1496996"/>
    <lineage>
        <taxon>Bacteria</taxon>
        <taxon>Bacillati</taxon>
        <taxon>Actinomycetota</taxon>
        <taxon>Actinomycetes</taxon>
        <taxon>Glycomycetales</taxon>
        <taxon>Glycomycetaceae</taxon>
        <taxon>Stackebrandtia</taxon>
    </lineage>
</organism>
<dbReference type="InterPro" id="IPR027417">
    <property type="entry name" value="P-loop_NTPase"/>
</dbReference>
<dbReference type="NCBIfam" id="TIGR00017">
    <property type="entry name" value="cmk"/>
    <property type="match status" value="1"/>
</dbReference>
<keyword evidence="5 8" id="KW-0067">ATP-binding</keyword>
<keyword evidence="8" id="KW-0963">Cytoplasm</keyword>
<feature type="binding site" evidence="8">
    <location>
        <begin position="15"/>
        <end position="23"/>
    </location>
    <ligand>
        <name>ATP</name>
        <dbReference type="ChEBI" id="CHEBI:30616"/>
    </ligand>
</feature>